<evidence type="ECO:0000256" key="5">
    <source>
        <dbReference type="ARBA" id="ARBA00022725"/>
    </source>
</evidence>
<keyword evidence="11" id="KW-0175">Coiled coil</keyword>
<evidence type="ECO:0000256" key="3">
    <source>
        <dbReference type="ARBA" id="ARBA00022606"/>
    </source>
</evidence>
<dbReference type="GO" id="GO:0005549">
    <property type="term" value="F:odorant binding"/>
    <property type="evidence" value="ECO:0007669"/>
    <property type="project" value="InterPro"/>
</dbReference>
<feature type="coiled-coil region" evidence="11">
    <location>
        <begin position="86"/>
        <end position="113"/>
    </location>
</feature>
<protein>
    <recommendedName>
        <fullName evidence="10">Odorant receptor</fullName>
    </recommendedName>
</protein>
<proteinExistence type="inferred from homology"/>
<accession>A0A6G1LNQ6</accession>
<evidence type="ECO:0000256" key="9">
    <source>
        <dbReference type="ARBA" id="ARBA00023224"/>
    </source>
</evidence>
<evidence type="ECO:0000256" key="1">
    <source>
        <dbReference type="ARBA" id="ARBA00004651"/>
    </source>
</evidence>
<keyword evidence="9 10" id="KW-0807">Transducer</keyword>
<evidence type="ECO:0000256" key="8">
    <source>
        <dbReference type="ARBA" id="ARBA00023170"/>
    </source>
</evidence>
<feature type="transmembrane region" description="Helical" evidence="10">
    <location>
        <begin position="34"/>
        <end position="55"/>
    </location>
</feature>
<organism evidence="12 13">
    <name type="scientific">Nylanderia fulva</name>
    <dbReference type="NCBI Taxonomy" id="613905"/>
    <lineage>
        <taxon>Eukaryota</taxon>
        <taxon>Metazoa</taxon>
        <taxon>Ecdysozoa</taxon>
        <taxon>Arthropoda</taxon>
        <taxon>Hexapoda</taxon>
        <taxon>Insecta</taxon>
        <taxon>Pterygota</taxon>
        <taxon>Neoptera</taxon>
        <taxon>Endopterygota</taxon>
        <taxon>Hymenoptera</taxon>
        <taxon>Apocrita</taxon>
        <taxon>Aculeata</taxon>
        <taxon>Formicoidea</taxon>
        <taxon>Formicidae</taxon>
        <taxon>Formicinae</taxon>
        <taxon>Nylanderia</taxon>
    </lineage>
</organism>
<keyword evidence="6 10" id="KW-1133">Transmembrane helix</keyword>
<keyword evidence="3 10" id="KW-0716">Sensory transduction</keyword>
<feature type="transmembrane region" description="Helical" evidence="10">
    <location>
        <begin position="122"/>
        <end position="143"/>
    </location>
</feature>
<evidence type="ECO:0000256" key="11">
    <source>
        <dbReference type="SAM" id="Coils"/>
    </source>
</evidence>
<dbReference type="PANTHER" id="PTHR21137:SF35">
    <property type="entry name" value="ODORANT RECEPTOR 19A-RELATED"/>
    <property type="match status" value="1"/>
</dbReference>
<feature type="transmembrane region" description="Helical" evidence="10">
    <location>
        <begin position="362"/>
        <end position="386"/>
    </location>
</feature>
<keyword evidence="7 10" id="KW-0472">Membrane</keyword>
<evidence type="ECO:0000256" key="6">
    <source>
        <dbReference type="ARBA" id="ARBA00022989"/>
    </source>
</evidence>
<dbReference type="AlphaFoldDB" id="A0A6G1LNQ6"/>
<keyword evidence="5 10" id="KW-0552">Olfaction</keyword>
<dbReference type="Pfam" id="PF02949">
    <property type="entry name" value="7tm_6"/>
    <property type="match status" value="1"/>
</dbReference>
<feature type="transmembrane region" description="Helical" evidence="10">
    <location>
        <begin position="296"/>
        <end position="317"/>
    </location>
</feature>
<reference evidence="12 13" key="1">
    <citation type="submission" date="2019-08" db="EMBL/GenBank/DDBJ databases">
        <title>High quality draft denovo assembly of Nylanderia fulva.</title>
        <authorList>
            <person name="Vargo E.L."/>
            <person name="Tarone A.M."/>
            <person name="Konganti K.R."/>
        </authorList>
    </citation>
    <scope>NUCLEOTIDE SEQUENCE [LARGE SCALE GENOMIC DNA]</scope>
    <source>
        <strain evidence="12">TAMU-Nful-2015</strain>
        <tissue evidence="12">Whole body</tissue>
    </source>
</reference>
<evidence type="ECO:0000256" key="4">
    <source>
        <dbReference type="ARBA" id="ARBA00022692"/>
    </source>
</evidence>
<comment type="subcellular location">
    <subcellularLocation>
        <location evidence="1 10">Cell membrane</location>
        <topology evidence="1 10">Multi-pass membrane protein</topology>
    </subcellularLocation>
</comment>
<dbReference type="GO" id="GO:0007165">
    <property type="term" value="P:signal transduction"/>
    <property type="evidence" value="ECO:0007669"/>
    <property type="project" value="UniProtKB-KW"/>
</dbReference>
<keyword evidence="2" id="KW-1003">Cell membrane</keyword>
<feature type="transmembrane region" description="Helical" evidence="10">
    <location>
        <begin position="264"/>
        <end position="284"/>
    </location>
</feature>
<evidence type="ECO:0000256" key="7">
    <source>
        <dbReference type="ARBA" id="ARBA00023136"/>
    </source>
</evidence>
<sequence>MICINCLHISLNRILLLTVGLWPYQQSKLVRVQLVLSLAILMTFIIFQFTIFVTSKCTPDLFINVFSSASVCIFFLIKYIWFSINIEVIKYLLEQLQNIYNKLTDENEISIMQEYSNYAKRYTIALTLLFICVAPVSIIYSFWPYLYNIILSINEPQSHPRLLILTEHFIDEKKYVYLILLHAYAALFLGTITLIATGTLFIVYIQHACGMFRIVSYRIEQAMAVNTLRKKKLQNKNSIYKKLIHAVYMHREAMRFADSSVSKFKVMFVMLIIAGIMSASLSAFRALTMDSDFEKLFIPFIIILINFLYAVIGNYMAQEVMDHNNDVFVTVYNIKWYTASLKIQKMILFLLQRGTKVFNLNIAGLFVGSLEGAATLLSTAISYFTVLYSTRM</sequence>
<evidence type="ECO:0000256" key="10">
    <source>
        <dbReference type="RuleBase" id="RU351113"/>
    </source>
</evidence>
<comment type="caution">
    <text evidence="12">The sequence shown here is derived from an EMBL/GenBank/DDBJ whole genome shotgun (WGS) entry which is preliminary data.</text>
</comment>
<dbReference type="Proteomes" id="UP000479987">
    <property type="component" value="Unassembled WGS sequence"/>
</dbReference>
<dbReference type="EMBL" id="SGBU01000008">
    <property type="protein sequence ID" value="KAF3054248.1"/>
    <property type="molecule type" value="Genomic_DNA"/>
</dbReference>
<dbReference type="InterPro" id="IPR004117">
    <property type="entry name" value="7tm6_olfct_rcpt"/>
</dbReference>
<keyword evidence="13" id="KW-1185">Reference proteome</keyword>
<dbReference type="GO" id="GO:0005886">
    <property type="term" value="C:plasma membrane"/>
    <property type="evidence" value="ECO:0007669"/>
    <property type="project" value="UniProtKB-SubCell"/>
</dbReference>
<feature type="transmembrane region" description="Helical" evidence="10">
    <location>
        <begin position="175"/>
        <end position="205"/>
    </location>
</feature>
<feature type="transmembrane region" description="Helical" evidence="10">
    <location>
        <begin position="61"/>
        <end position="81"/>
    </location>
</feature>
<gene>
    <name evidence="12" type="primary">Or-275</name>
    <name evidence="12" type="synonym">Nful_v1.0-Or-275</name>
    <name evidence="12" type="ORF">NFUL_NFUL000408</name>
</gene>
<evidence type="ECO:0000313" key="12">
    <source>
        <dbReference type="EMBL" id="KAF3054248.1"/>
    </source>
</evidence>
<keyword evidence="4 10" id="KW-0812">Transmembrane</keyword>
<keyword evidence="8 10" id="KW-0675">Receptor</keyword>
<evidence type="ECO:0000313" key="13">
    <source>
        <dbReference type="Proteomes" id="UP000479987"/>
    </source>
</evidence>
<evidence type="ECO:0000256" key="2">
    <source>
        <dbReference type="ARBA" id="ARBA00022475"/>
    </source>
</evidence>
<comment type="similarity">
    <text evidence="10">Belongs to the insect chemoreceptor superfamily. Heteromeric odorant receptor channel (TC 1.A.69) family.</text>
</comment>
<dbReference type="GO" id="GO:0004984">
    <property type="term" value="F:olfactory receptor activity"/>
    <property type="evidence" value="ECO:0007669"/>
    <property type="project" value="InterPro"/>
</dbReference>
<dbReference type="PANTHER" id="PTHR21137">
    <property type="entry name" value="ODORANT RECEPTOR"/>
    <property type="match status" value="1"/>
</dbReference>
<name>A0A6G1LNQ6_9HYME</name>